<dbReference type="AlphaFoldDB" id="A0AAU8DW11"/>
<gene>
    <name evidence="4" type="primary">rsmD</name>
    <name evidence="4" type="ORF">ABLG96_09240</name>
</gene>
<dbReference type="PROSITE" id="PS00092">
    <property type="entry name" value="N6_MTASE"/>
    <property type="match status" value="1"/>
</dbReference>
<dbReference type="SUPFAM" id="SSF53335">
    <property type="entry name" value="S-adenosyl-L-methionine-dependent methyltransferases"/>
    <property type="match status" value="1"/>
</dbReference>
<keyword evidence="1 4" id="KW-0489">Methyltransferase</keyword>
<dbReference type="RefSeq" id="WP_353651043.1">
    <property type="nucleotide sequence ID" value="NZ_CP159218.1"/>
</dbReference>
<name>A0AAU8DW11_9ACTN</name>
<dbReference type="PANTHER" id="PTHR43542">
    <property type="entry name" value="METHYLTRANSFERASE"/>
    <property type="match status" value="1"/>
</dbReference>
<dbReference type="NCBIfam" id="TIGR00095">
    <property type="entry name" value="16S rRNA (guanine(966)-N(2))-methyltransferase RsmD"/>
    <property type="match status" value="1"/>
</dbReference>
<organism evidence="4">
    <name type="scientific">Nakamurella sp. A5-74</name>
    <dbReference type="NCBI Taxonomy" id="3158264"/>
    <lineage>
        <taxon>Bacteria</taxon>
        <taxon>Bacillati</taxon>
        <taxon>Actinomycetota</taxon>
        <taxon>Actinomycetes</taxon>
        <taxon>Nakamurellales</taxon>
        <taxon>Nakamurellaceae</taxon>
        <taxon>Nakamurella</taxon>
    </lineage>
</organism>
<feature type="region of interest" description="Disordered" evidence="3">
    <location>
        <begin position="1"/>
        <end position="20"/>
    </location>
</feature>
<evidence type="ECO:0000256" key="1">
    <source>
        <dbReference type="ARBA" id="ARBA00022603"/>
    </source>
</evidence>
<dbReference type="CDD" id="cd02440">
    <property type="entry name" value="AdoMet_MTases"/>
    <property type="match status" value="1"/>
</dbReference>
<dbReference type="GO" id="GO:0003676">
    <property type="term" value="F:nucleic acid binding"/>
    <property type="evidence" value="ECO:0007669"/>
    <property type="project" value="InterPro"/>
</dbReference>
<dbReference type="Pfam" id="PF03602">
    <property type="entry name" value="Cons_hypoth95"/>
    <property type="match status" value="1"/>
</dbReference>
<keyword evidence="2 4" id="KW-0808">Transferase</keyword>
<evidence type="ECO:0000313" key="4">
    <source>
        <dbReference type="EMBL" id="XCG65438.1"/>
    </source>
</evidence>
<dbReference type="EC" id="2.1.1.171" evidence="4"/>
<dbReference type="PIRSF" id="PIRSF004553">
    <property type="entry name" value="CHP00095"/>
    <property type="match status" value="1"/>
</dbReference>
<sequence>MTRIVGGAFGGRTLRTPTGSVTRPTAEKIRAALGNALQATGSLEGAAVLDLYAGSGALGLELLSRGAASLVAVERDKAALETLRHNVSELKVSSVEVLAGDVAVVLRRLAARGTGSRFDVVVADPPYGLPDADLAEVLAALVPLATPGADVVVERGSRSAALVWPPPIQERRTKRYGDTLLCYGRLP</sequence>
<evidence type="ECO:0000256" key="2">
    <source>
        <dbReference type="ARBA" id="ARBA00022679"/>
    </source>
</evidence>
<dbReference type="PANTHER" id="PTHR43542:SF1">
    <property type="entry name" value="METHYLTRANSFERASE"/>
    <property type="match status" value="1"/>
</dbReference>
<dbReference type="Gene3D" id="3.40.50.150">
    <property type="entry name" value="Vaccinia Virus protein VP39"/>
    <property type="match status" value="1"/>
</dbReference>
<dbReference type="InterPro" id="IPR002052">
    <property type="entry name" value="DNA_methylase_N6_adenine_CS"/>
</dbReference>
<dbReference type="EMBL" id="CP159218">
    <property type="protein sequence ID" value="XCG65438.1"/>
    <property type="molecule type" value="Genomic_DNA"/>
</dbReference>
<reference evidence="4" key="1">
    <citation type="submission" date="2024-05" db="EMBL/GenBank/DDBJ databases">
        <authorList>
            <person name="Cai S.Y."/>
            <person name="Jin L.M."/>
            <person name="Li H.R."/>
        </authorList>
    </citation>
    <scope>NUCLEOTIDE SEQUENCE</scope>
    <source>
        <strain evidence="4">A5-74</strain>
    </source>
</reference>
<dbReference type="GO" id="GO:0052913">
    <property type="term" value="F:16S rRNA (guanine(966)-N(2))-methyltransferase activity"/>
    <property type="evidence" value="ECO:0007669"/>
    <property type="project" value="UniProtKB-EC"/>
</dbReference>
<dbReference type="InterPro" id="IPR004398">
    <property type="entry name" value="RNA_MeTrfase_RsmD"/>
</dbReference>
<dbReference type="InterPro" id="IPR029063">
    <property type="entry name" value="SAM-dependent_MTases_sf"/>
</dbReference>
<accession>A0AAU8DW11</accession>
<protein>
    <submittedName>
        <fullName evidence="4">16S rRNA (Guanine(966)-N(2))-methyltransferase RsmD</fullName>
        <ecNumber evidence="4">2.1.1.171</ecNumber>
    </submittedName>
</protein>
<proteinExistence type="predicted"/>
<evidence type="ECO:0000256" key="3">
    <source>
        <dbReference type="SAM" id="MobiDB-lite"/>
    </source>
</evidence>